<feature type="transmembrane region" description="Helical" evidence="8">
    <location>
        <begin position="261"/>
        <end position="280"/>
    </location>
</feature>
<dbReference type="Gene3D" id="1.10.3720.10">
    <property type="entry name" value="MetI-like"/>
    <property type="match status" value="2"/>
</dbReference>
<evidence type="ECO:0000256" key="6">
    <source>
        <dbReference type="ARBA" id="ARBA00022989"/>
    </source>
</evidence>
<comment type="caution">
    <text evidence="10">The sequence shown here is derived from an EMBL/GenBank/DDBJ whole genome shotgun (WGS) entry which is preliminary data.</text>
</comment>
<evidence type="ECO:0000256" key="3">
    <source>
        <dbReference type="ARBA" id="ARBA00022475"/>
    </source>
</evidence>
<keyword evidence="7 8" id="KW-0472">Membrane</keyword>
<dbReference type="RefSeq" id="WP_254737740.1">
    <property type="nucleotide sequence ID" value="NZ_JANCLU010000001.1"/>
</dbReference>
<dbReference type="Proteomes" id="UP001205890">
    <property type="component" value="Unassembled WGS sequence"/>
</dbReference>
<keyword evidence="4" id="KW-0997">Cell inner membrane</keyword>
<feature type="transmembrane region" description="Helical" evidence="8">
    <location>
        <begin position="366"/>
        <end position="388"/>
    </location>
</feature>
<evidence type="ECO:0000313" key="10">
    <source>
        <dbReference type="EMBL" id="MCP8937113.1"/>
    </source>
</evidence>
<feature type="transmembrane region" description="Helical" evidence="8">
    <location>
        <begin position="21"/>
        <end position="44"/>
    </location>
</feature>
<organism evidence="10 11">
    <name type="scientific">Alsobacter ponti</name>
    <dbReference type="NCBI Taxonomy" id="2962936"/>
    <lineage>
        <taxon>Bacteria</taxon>
        <taxon>Pseudomonadati</taxon>
        <taxon>Pseudomonadota</taxon>
        <taxon>Alphaproteobacteria</taxon>
        <taxon>Hyphomicrobiales</taxon>
        <taxon>Alsobacteraceae</taxon>
        <taxon>Alsobacter</taxon>
    </lineage>
</organism>
<keyword evidence="5 8" id="KW-0812">Transmembrane</keyword>
<feature type="transmembrane region" description="Helical" evidence="8">
    <location>
        <begin position="113"/>
        <end position="136"/>
    </location>
</feature>
<feature type="transmembrane region" description="Helical" evidence="8">
    <location>
        <begin position="424"/>
        <end position="441"/>
    </location>
</feature>
<dbReference type="InterPro" id="IPR035906">
    <property type="entry name" value="MetI-like_sf"/>
</dbReference>
<evidence type="ECO:0000259" key="9">
    <source>
        <dbReference type="PROSITE" id="PS50928"/>
    </source>
</evidence>
<name>A0ABT1LA52_9HYPH</name>
<evidence type="ECO:0000256" key="2">
    <source>
        <dbReference type="ARBA" id="ARBA00022448"/>
    </source>
</evidence>
<gene>
    <name evidence="10" type="ORF">NK718_01150</name>
</gene>
<feature type="domain" description="ABC transmembrane type-1" evidence="9">
    <location>
        <begin position="77"/>
        <end position="281"/>
    </location>
</feature>
<dbReference type="CDD" id="cd06261">
    <property type="entry name" value="TM_PBP2"/>
    <property type="match status" value="2"/>
</dbReference>
<keyword evidence="3" id="KW-1003">Cell membrane</keyword>
<comment type="similarity">
    <text evidence="8">Belongs to the binding-protein-dependent transport system permease family.</text>
</comment>
<feature type="transmembrane region" description="Helical" evidence="8">
    <location>
        <begin position="207"/>
        <end position="229"/>
    </location>
</feature>
<evidence type="ECO:0000256" key="8">
    <source>
        <dbReference type="RuleBase" id="RU363032"/>
    </source>
</evidence>
<feature type="transmembrane region" description="Helical" evidence="8">
    <location>
        <begin position="309"/>
        <end position="334"/>
    </location>
</feature>
<dbReference type="InterPro" id="IPR000515">
    <property type="entry name" value="MetI-like"/>
</dbReference>
<sequence>MKGAGGALSRAFGGGTARRGFDPWILVLVGAWAIVALLLIWPLWSVLMASFRDNDTGALSLTNYIDVFTLRSYRRAIGNTLLAGLGGMAGALVLGVTLALVTTRFRIRGRVLIQILAVVALVSPPFIGAYAWIVLFGANGVVRQGLASVGIDIPTIYGATGVILVFAFKFFPHVFLITSGALGAVNRSVEEAAEGLGLSPLRRLFKVTFPLILPSITAAALLTFVLSIADFGTPRLIGRDFNVLATEAFMLFGTEMGGNPGMASALSMVLIGLSMALVLLQRRVTRRDVYAGNLMRKPFVREATGWRGVALHVVAYAIVLVGALPAITAVIFSFRRTSGPVFQPGVSLQSYERVISTVSTPVWNTLVYSSASVFAIVVAGTLIGYLVSRRPQPATAALDGMLMVPYVVPGIVMGIAIITRFNGPPLELTGTGLVIVMAVFIRRLPYSARSAAAALKQLSPSLEEAAISLGYSPARAFLRVTVPLIGPGILAGALMSLVTAMNELSSSLVLYVGSTVTMPVRIYLAVLDGEYGLASALSSILLVLTVAAVAGAFLLSGRKQSSLL</sequence>
<dbReference type="EMBL" id="JANCLU010000001">
    <property type="protein sequence ID" value="MCP8937113.1"/>
    <property type="molecule type" value="Genomic_DNA"/>
</dbReference>
<keyword evidence="6 8" id="KW-1133">Transmembrane helix</keyword>
<dbReference type="Pfam" id="PF00528">
    <property type="entry name" value="BPD_transp_1"/>
    <property type="match status" value="2"/>
</dbReference>
<keyword evidence="11" id="KW-1185">Reference proteome</keyword>
<dbReference type="PANTHER" id="PTHR43357:SF3">
    <property type="entry name" value="FE(3+)-TRANSPORT SYSTEM PERMEASE PROTEIN FBPB 2"/>
    <property type="match status" value="1"/>
</dbReference>
<evidence type="ECO:0000313" key="11">
    <source>
        <dbReference type="Proteomes" id="UP001205890"/>
    </source>
</evidence>
<evidence type="ECO:0000256" key="7">
    <source>
        <dbReference type="ARBA" id="ARBA00023136"/>
    </source>
</evidence>
<keyword evidence="2 8" id="KW-0813">Transport</keyword>
<dbReference type="SUPFAM" id="SSF161098">
    <property type="entry name" value="MetI-like"/>
    <property type="match status" value="2"/>
</dbReference>
<feature type="transmembrane region" description="Helical" evidence="8">
    <location>
        <begin position="504"/>
        <end position="524"/>
    </location>
</feature>
<feature type="domain" description="ABC transmembrane type-1" evidence="9">
    <location>
        <begin position="362"/>
        <end position="552"/>
    </location>
</feature>
<reference evidence="10 11" key="1">
    <citation type="submission" date="2022-07" db="EMBL/GenBank/DDBJ databases">
        <authorList>
            <person name="Li W.-J."/>
            <person name="Deng Q.-Q."/>
        </authorList>
    </citation>
    <scope>NUCLEOTIDE SEQUENCE [LARGE SCALE GENOMIC DNA]</scope>
    <source>
        <strain evidence="10 11">SYSU M60028</strain>
    </source>
</reference>
<comment type="subcellular location">
    <subcellularLocation>
        <location evidence="1">Cell inner membrane</location>
        <topology evidence="1">Multi-pass membrane protein</topology>
    </subcellularLocation>
    <subcellularLocation>
        <location evidence="8">Cell membrane</location>
        <topology evidence="8">Multi-pass membrane protein</topology>
    </subcellularLocation>
</comment>
<evidence type="ECO:0000256" key="4">
    <source>
        <dbReference type="ARBA" id="ARBA00022519"/>
    </source>
</evidence>
<feature type="transmembrane region" description="Helical" evidence="8">
    <location>
        <begin position="81"/>
        <end position="101"/>
    </location>
</feature>
<evidence type="ECO:0000256" key="1">
    <source>
        <dbReference type="ARBA" id="ARBA00004429"/>
    </source>
</evidence>
<feature type="transmembrane region" description="Helical" evidence="8">
    <location>
        <begin position="156"/>
        <end position="186"/>
    </location>
</feature>
<feature type="transmembrane region" description="Helical" evidence="8">
    <location>
        <begin position="400"/>
        <end position="418"/>
    </location>
</feature>
<protein>
    <submittedName>
        <fullName evidence="10">Iron ABC transporter permease</fullName>
    </submittedName>
</protein>
<feature type="transmembrane region" description="Helical" evidence="8">
    <location>
        <begin position="476"/>
        <end position="498"/>
    </location>
</feature>
<evidence type="ECO:0000256" key="5">
    <source>
        <dbReference type="ARBA" id="ARBA00022692"/>
    </source>
</evidence>
<accession>A0ABT1LA52</accession>
<dbReference type="PROSITE" id="PS50928">
    <property type="entry name" value="ABC_TM1"/>
    <property type="match status" value="2"/>
</dbReference>
<feature type="transmembrane region" description="Helical" evidence="8">
    <location>
        <begin position="531"/>
        <end position="555"/>
    </location>
</feature>
<dbReference type="PANTHER" id="PTHR43357">
    <property type="entry name" value="INNER MEMBRANE ABC TRANSPORTER PERMEASE PROTEIN YDCV"/>
    <property type="match status" value="1"/>
</dbReference>
<proteinExistence type="inferred from homology"/>